<evidence type="ECO:0000256" key="4">
    <source>
        <dbReference type="ARBA" id="ARBA00022692"/>
    </source>
</evidence>
<gene>
    <name evidence="8" type="ORF">FRACYDRAFT_210653</name>
</gene>
<feature type="transmembrane region" description="Helical" evidence="7">
    <location>
        <begin position="340"/>
        <end position="360"/>
    </location>
</feature>
<comment type="subcellular location">
    <subcellularLocation>
        <location evidence="1">Membrane</location>
        <topology evidence="1">Multi-pass membrane protein</topology>
    </subcellularLocation>
</comment>
<dbReference type="OrthoDB" id="41513at2759"/>
<dbReference type="InParanoid" id="A0A1E7F4I7"/>
<keyword evidence="5 7" id="KW-1133">Transmembrane helix</keyword>
<reference evidence="8 9" key="1">
    <citation type="submission" date="2016-09" db="EMBL/GenBank/DDBJ databases">
        <title>Extensive genetic diversity and differential bi-allelic expression allows diatom success in the polar Southern Ocean.</title>
        <authorList>
            <consortium name="DOE Joint Genome Institute"/>
            <person name="Mock T."/>
            <person name="Otillar R.P."/>
            <person name="Strauss J."/>
            <person name="Dupont C."/>
            <person name="Frickenhaus S."/>
            <person name="Maumus F."/>
            <person name="Mcmullan M."/>
            <person name="Sanges R."/>
            <person name="Schmutz J."/>
            <person name="Toseland A."/>
            <person name="Valas R."/>
            <person name="Veluchamy A."/>
            <person name="Ward B.J."/>
            <person name="Allen A."/>
            <person name="Barry K."/>
            <person name="Falciatore A."/>
            <person name="Ferrante M."/>
            <person name="Fortunato A.E."/>
            <person name="Gloeckner G."/>
            <person name="Gruber A."/>
            <person name="Hipkin R."/>
            <person name="Janech M."/>
            <person name="Kroth P."/>
            <person name="Leese F."/>
            <person name="Lindquist E."/>
            <person name="Lyon B.R."/>
            <person name="Martin J."/>
            <person name="Mayer C."/>
            <person name="Parker M."/>
            <person name="Quesneville H."/>
            <person name="Raymond J."/>
            <person name="Uhlig C."/>
            <person name="Valentin K.U."/>
            <person name="Worden A.Z."/>
            <person name="Armbrust E.V."/>
            <person name="Bowler C."/>
            <person name="Green B."/>
            <person name="Moulton V."/>
            <person name="Van Oosterhout C."/>
            <person name="Grigoriev I."/>
        </authorList>
    </citation>
    <scope>NUCLEOTIDE SEQUENCE [LARGE SCALE GENOMIC DNA]</scope>
    <source>
        <strain evidence="8 9">CCMP1102</strain>
    </source>
</reference>
<organism evidence="8 9">
    <name type="scientific">Fragilariopsis cylindrus CCMP1102</name>
    <dbReference type="NCBI Taxonomy" id="635003"/>
    <lineage>
        <taxon>Eukaryota</taxon>
        <taxon>Sar</taxon>
        <taxon>Stramenopiles</taxon>
        <taxon>Ochrophyta</taxon>
        <taxon>Bacillariophyta</taxon>
        <taxon>Bacillariophyceae</taxon>
        <taxon>Bacillariophycidae</taxon>
        <taxon>Bacillariales</taxon>
        <taxon>Bacillariaceae</taxon>
        <taxon>Fragilariopsis</taxon>
    </lineage>
</organism>
<dbReference type="InterPro" id="IPR039309">
    <property type="entry name" value="BT1"/>
</dbReference>
<dbReference type="Proteomes" id="UP000095751">
    <property type="component" value="Unassembled WGS sequence"/>
</dbReference>
<evidence type="ECO:0000256" key="5">
    <source>
        <dbReference type="ARBA" id="ARBA00022989"/>
    </source>
</evidence>
<keyword evidence="4 7" id="KW-0812">Transmembrane</keyword>
<feature type="transmembrane region" description="Helical" evidence="7">
    <location>
        <begin position="151"/>
        <end position="170"/>
    </location>
</feature>
<dbReference type="PANTHER" id="PTHR31585:SF5">
    <property type="entry name" value="RNA-BINDING S4 DOMAIN-CONTAINING PROTEIN"/>
    <property type="match status" value="1"/>
</dbReference>
<feature type="transmembrane region" description="Helical" evidence="7">
    <location>
        <begin position="448"/>
        <end position="469"/>
    </location>
</feature>
<evidence type="ECO:0000256" key="2">
    <source>
        <dbReference type="ARBA" id="ARBA00007015"/>
    </source>
</evidence>
<dbReference type="KEGG" id="fcy:FRACYDRAFT_210653"/>
<evidence type="ECO:0000313" key="8">
    <source>
        <dbReference type="EMBL" id="OEU13046.1"/>
    </source>
</evidence>
<keyword evidence="9" id="KW-1185">Reference proteome</keyword>
<dbReference type="Gene3D" id="1.20.1250.20">
    <property type="entry name" value="MFS general substrate transporter like domains"/>
    <property type="match status" value="1"/>
</dbReference>
<evidence type="ECO:0000256" key="7">
    <source>
        <dbReference type="SAM" id="Phobius"/>
    </source>
</evidence>
<dbReference type="AlphaFoldDB" id="A0A1E7F4I7"/>
<feature type="transmembrane region" description="Helical" evidence="7">
    <location>
        <begin position="232"/>
        <end position="250"/>
    </location>
</feature>
<protein>
    <submittedName>
        <fullName evidence="8">MFS general substrate transporter</fullName>
    </submittedName>
</protein>
<evidence type="ECO:0000256" key="3">
    <source>
        <dbReference type="ARBA" id="ARBA00022448"/>
    </source>
</evidence>
<dbReference type="PANTHER" id="PTHR31585">
    <property type="entry name" value="FOLATE-BIOPTERIN TRANSPORTER 1, CHLOROPLASTIC"/>
    <property type="match status" value="1"/>
</dbReference>
<dbReference type="GO" id="GO:0016020">
    <property type="term" value="C:membrane"/>
    <property type="evidence" value="ECO:0007669"/>
    <property type="project" value="UniProtKB-SubCell"/>
</dbReference>
<dbReference type="Pfam" id="PF03092">
    <property type="entry name" value="BT1"/>
    <property type="match status" value="2"/>
</dbReference>
<dbReference type="EMBL" id="KV784363">
    <property type="protein sequence ID" value="OEU13046.1"/>
    <property type="molecule type" value="Genomic_DNA"/>
</dbReference>
<feature type="transmembrane region" description="Helical" evidence="7">
    <location>
        <begin position="489"/>
        <end position="515"/>
    </location>
</feature>
<dbReference type="SUPFAM" id="SSF103473">
    <property type="entry name" value="MFS general substrate transporter"/>
    <property type="match status" value="1"/>
</dbReference>
<proteinExistence type="inferred from homology"/>
<name>A0A1E7F4I7_9STRA</name>
<evidence type="ECO:0000313" key="9">
    <source>
        <dbReference type="Proteomes" id="UP000095751"/>
    </source>
</evidence>
<comment type="similarity">
    <text evidence="2">Belongs to the major facilitator superfamily. Folate-biopterin transporter (TC 2.A.71) family.</text>
</comment>
<keyword evidence="6 7" id="KW-0472">Membrane</keyword>
<dbReference type="InterPro" id="IPR036259">
    <property type="entry name" value="MFS_trans_sf"/>
</dbReference>
<sequence>MIDDSNSNSNKDYVHQLEKPWNIQDFLYPPQLPPELQLLRKENIAIPACYLLVGILQGLSGPLLNVYPLDLNATEAQQTTISTLKSLPASLKLIFGFISDNFPILGYRRKSYMLIGWCLAALSYGSLLLTTDLTLSEETYEKDDGSIGTNTIAPFGAPSIPFLCLTTFLYGSGFWLADVMGDSVVAEKARLEPTFAKGITQSSCYSYRFFGYMVAGPVSTGLYKYFGPKVVIFLLSALPFSILPLVCTLGEVRYGQVASTKDQCKEIWNTVCSRAVWQPLAFVYIYNVLQVGNSAWNQYLKTTLEFTSTQINLIYIASSVLLYVGVMTYKHYMINWSWRFVYIVCTILSVIFSAMQVLLIKGITFGLPNFAFALGDDAFSEFLAGVQFLPTTIMMVNLCPVGSEGASYAMFTTINNSAGQVSRAISTQLLRIWDVSKDTLAKHELQGMVNLTILTTGLQLCGILFVRMLPRTKDELFELREKEFGSSKIGGLIFLIITFASILYTMTISILNVVAPGWSGES</sequence>
<evidence type="ECO:0000256" key="1">
    <source>
        <dbReference type="ARBA" id="ARBA00004141"/>
    </source>
</evidence>
<keyword evidence="3" id="KW-0813">Transport</keyword>
<accession>A0A1E7F4I7</accession>
<feature type="transmembrane region" description="Helical" evidence="7">
    <location>
        <begin position="112"/>
        <end position="131"/>
    </location>
</feature>
<feature type="transmembrane region" description="Helical" evidence="7">
    <location>
        <begin position="309"/>
        <end position="328"/>
    </location>
</feature>
<evidence type="ECO:0000256" key="6">
    <source>
        <dbReference type="ARBA" id="ARBA00023136"/>
    </source>
</evidence>